<dbReference type="Proteomes" id="UP000664835">
    <property type="component" value="Unassembled WGS sequence"/>
</dbReference>
<dbReference type="InterPro" id="IPR002686">
    <property type="entry name" value="Transposase_17"/>
</dbReference>
<gene>
    <name evidence="2" type="ORF">J3998_06540</name>
</gene>
<name>A0ABS3Q4L6_9GAMM</name>
<evidence type="ECO:0000259" key="1">
    <source>
        <dbReference type="SMART" id="SM01321"/>
    </source>
</evidence>
<evidence type="ECO:0000313" key="2">
    <source>
        <dbReference type="EMBL" id="MBO1927231.1"/>
    </source>
</evidence>
<dbReference type="PANTHER" id="PTHR34322:SF2">
    <property type="entry name" value="TRANSPOSASE IS200-LIKE DOMAIN-CONTAINING PROTEIN"/>
    <property type="match status" value="1"/>
</dbReference>
<reference evidence="2 3" key="1">
    <citation type="submission" date="2021-03" db="EMBL/GenBank/DDBJ databases">
        <title>Thiomicrorhabdus sp.nov.,novel sulfur-oxidizing bacteria isolated from coastal sediment.</title>
        <authorList>
            <person name="Liu X."/>
        </authorList>
    </citation>
    <scope>NUCLEOTIDE SEQUENCE [LARGE SCALE GENOMIC DNA]</scope>
    <source>
        <strain evidence="2 3">6S2-11</strain>
    </source>
</reference>
<comment type="caution">
    <text evidence="2">The sequence shown here is derived from an EMBL/GenBank/DDBJ whole genome shotgun (WGS) entry which is preliminary data.</text>
</comment>
<dbReference type="SUPFAM" id="SSF143422">
    <property type="entry name" value="Transposase IS200-like"/>
    <property type="match status" value="1"/>
</dbReference>
<sequence>MPRLARVVIPDIPYHVTQRGNRREDVFFDDEDRQFYLELLNEYAQKHQVEIWAYCLMTNHIHLILRPTSKEGLQQVLKPLHMRYAQYINKKMGWKGHLWQGRYFSSALDEAYAYQAIRYVELNPVRAKMVKSAVDYEWSSARAHSGLEESELLARLPTQYQPSQQPDWLSYLNENEDAELIAVIRRNIEKGLPCGNEDFISKLEKATDRALTFKPVGRPKKG</sequence>
<dbReference type="Pfam" id="PF01797">
    <property type="entry name" value="Y1_Tnp"/>
    <property type="match status" value="1"/>
</dbReference>
<proteinExistence type="predicted"/>
<dbReference type="Gene3D" id="3.30.70.1290">
    <property type="entry name" value="Transposase IS200-like"/>
    <property type="match status" value="1"/>
</dbReference>
<dbReference type="SMART" id="SM01321">
    <property type="entry name" value="Y1_Tnp"/>
    <property type="match status" value="1"/>
</dbReference>
<accession>A0ABS3Q4L6</accession>
<dbReference type="InterPro" id="IPR036515">
    <property type="entry name" value="Transposase_17_sf"/>
</dbReference>
<feature type="domain" description="Transposase IS200-like" evidence="1">
    <location>
        <begin position="9"/>
        <end position="123"/>
    </location>
</feature>
<protein>
    <submittedName>
        <fullName evidence="2">Transposase</fullName>
    </submittedName>
</protein>
<dbReference type="EMBL" id="JAGETV010000008">
    <property type="protein sequence ID" value="MBO1927231.1"/>
    <property type="molecule type" value="Genomic_DNA"/>
</dbReference>
<organism evidence="2 3">
    <name type="scientific">Thiomicrorhabdus marina</name>
    <dbReference type="NCBI Taxonomy" id="2818442"/>
    <lineage>
        <taxon>Bacteria</taxon>
        <taxon>Pseudomonadati</taxon>
        <taxon>Pseudomonadota</taxon>
        <taxon>Gammaproteobacteria</taxon>
        <taxon>Thiotrichales</taxon>
        <taxon>Piscirickettsiaceae</taxon>
        <taxon>Thiomicrorhabdus</taxon>
    </lineage>
</organism>
<keyword evidence="3" id="KW-1185">Reference proteome</keyword>
<evidence type="ECO:0000313" key="3">
    <source>
        <dbReference type="Proteomes" id="UP000664835"/>
    </source>
</evidence>
<dbReference type="RefSeq" id="WP_208148883.1">
    <property type="nucleotide sequence ID" value="NZ_JAGETV010000008.1"/>
</dbReference>
<dbReference type="PANTHER" id="PTHR34322">
    <property type="entry name" value="TRANSPOSASE, Y1_TNP DOMAIN-CONTAINING"/>
    <property type="match status" value="1"/>
</dbReference>